<reference evidence="1" key="1">
    <citation type="journal article" date="2019" name="Sci. Rep.">
        <title>Draft genome of Tanacetum cinerariifolium, the natural source of mosquito coil.</title>
        <authorList>
            <person name="Yamashiro T."/>
            <person name="Shiraishi A."/>
            <person name="Satake H."/>
            <person name="Nakayama K."/>
        </authorList>
    </citation>
    <scope>NUCLEOTIDE SEQUENCE</scope>
</reference>
<gene>
    <name evidence="1" type="ORF">Tci_626730</name>
</gene>
<feature type="non-terminal residue" evidence="1">
    <location>
        <position position="1"/>
    </location>
</feature>
<dbReference type="AlphaFoldDB" id="A0A699JSF6"/>
<dbReference type="EMBL" id="BKCJ010443360">
    <property type="protein sequence ID" value="GFA54758.1"/>
    <property type="molecule type" value="Genomic_DNA"/>
</dbReference>
<proteinExistence type="predicted"/>
<accession>A0A699JSF6</accession>
<evidence type="ECO:0000313" key="1">
    <source>
        <dbReference type="EMBL" id="GFA54758.1"/>
    </source>
</evidence>
<name>A0A699JSF6_TANCI</name>
<sequence>VKIAFENANSSSRVELIPSRIKYANKVDLNFHKEFSVFSRFKGKRNDGLLQNNVFKYKEEVVIKDT</sequence>
<organism evidence="1">
    <name type="scientific">Tanacetum cinerariifolium</name>
    <name type="common">Dalmatian daisy</name>
    <name type="synonym">Chrysanthemum cinerariifolium</name>
    <dbReference type="NCBI Taxonomy" id="118510"/>
    <lineage>
        <taxon>Eukaryota</taxon>
        <taxon>Viridiplantae</taxon>
        <taxon>Streptophyta</taxon>
        <taxon>Embryophyta</taxon>
        <taxon>Tracheophyta</taxon>
        <taxon>Spermatophyta</taxon>
        <taxon>Magnoliopsida</taxon>
        <taxon>eudicotyledons</taxon>
        <taxon>Gunneridae</taxon>
        <taxon>Pentapetalae</taxon>
        <taxon>asterids</taxon>
        <taxon>campanulids</taxon>
        <taxon>Asterales</taxon>
        <taxon>Asteraceae</taxon>
        <taxon>Asteroideae</taxon>
        <taxon>Anthemideae</taxon>
        <taxon>Anthemidinae</taxon>
        <taxon>Tanacetum</taxon>
    </lineage>
</organism>
<comment type="caution">
    <text evidence="1">The sequence shown here is derived from an EMBL/GenBank/DDBJ whole genome shotgun (WGS) entry which is preliminary data.</text>
</comment>
<protein>
    <submittedName>
        <fullName evidence="1">Uncharacterized protein</fullName>
    </submittedName>
</protein>